<accession>A0A7M1URI3</accession>
<evidence type="ECO:0000313" key="2">
    <source>
        <dbReference type="Proteomes" id="UP000593766"/>
    </source>
</evidence>
<keyword evidence="2" id="KW-1185">Reference proteome</keyword>
<dbReference type="OrthoDB" id="379309at2157"/>
<dbReference type="RefSeq" id="WP_193435868.1">
    <property type="nucleotide sequence ID" value="NZ_CP063144.1"/>
</dbReference>
<dbReference type="AlphaFoldDB" id="A0A7M1URI3"/>
<gene>
    <name evidence="1" type="ORF">IMZ38_05330</name>
</gene>
<sequence>MPQICVKATWIDEGTLCFNYEDCVKVEKILADFFKNVEANVPRESVVARLEERLLSSDEVLCQDSSIRLSRVFKGG</sequence>
<reference evidence="1 2" key="1">
    <citation type="submission" date="2020-10" db="EMBL/GenBank/DDBJ databases">
        <title>Complete genome sequence of Thermosphaera aggregans strain 3507.</title>
        <authorList>
            <person name="Zayulina K.S."/>
            <person name="Elcheninov A.G."/>
            <person name="Toshchakov S.V."/>
            <person name="Kublanov I.V."/>
            <person name="Kochetkova T.V."/>
        </authorList>
    </citation>
    <scope>NUCLEOTIDE SEQUENCE [LARGE SCALE GENOMIC DNA]</scope>
    <source>
        <strain evidence="1 2">3507</strain>
    </source>
</reference>
<proteinExistence type="predicted"/>
<dbReference type="KEGG" id="tcs:IMZ38_05330"/>
<dbReference type="Proteomes" id="UP000593766">
    <property type="component" value="Chromosome"/>
</dbReference>
<evidence type="ECO:0000313" key="1">
    <source>
        <dbReference type="EMBL" id="QOR94063.1"/>
    </source>
</evidence>
<dbReference type="GeneID" id="59454818"/>
<organism evidence="1 2">
    <name type="scientific">Thermosphaera chiliense</name>
    <dbReference type="NCBI Taxonomy" id="3402707"/>
    <lineage>
        <taxon>Archaea</taxon>
        <taxon>Thermoproteota</taxon>
        <taxon>Thermoprotei</taxon>
        <taxon>Desulfurococcales</taxon>
        <taxon>Desulfurococcaceae</taxon>
        <taxon>Thermosphaera</taxon>
    </lineage>
</organism>
<protein>
    <submittedName>
        <fullName evidence="1">Uncharacterized protein</fullName>
    </submittedName>
</protein>
<name>A0A7M1URI3_9CREN</name>
<dbReference type="EMBL" id="CP063144">
    <property type="protein sequence ID" value="QOR94063.1"/>
    <property type="molecule type" value="Genomic_DNA"/>
</dbReference>